<dbReference type="InterPro" id="IPR016031">
    <property type="entry name" value="Trp_RNA-bd_attenuator-like_dom"/>
</dbReference>
<dbReference type="HOGENOM" id="CLU_040551_0_1_0"/>
<dbReference type="STRING" id="926569.ANT_05140"/>
<dbReference type="Proteomes" id="UP000008922">
    <property type="component" value="Chromosome"/>
</dbReference>
<dbReference type="EMBL" id="AP012029">
    <property type="protein sequence ID" value="BAJ62548.1"/>
    <property type="molecule type" value="Genomic_DNA"/>
</dbReference>
<accession>E8N103</accession>
<dbReference type="Gene3D" id="3.60.160.10">
    <property type="entry name" value="Mitochondrial biogenesis AIM24"/>
    <property type="match status" value="1"/>
</dbReference>
<keyword evidence="2" id="KW-1185">Reference proteome</keyword>
<dbReference type="PANTHER" id="PTHR43657:SF1">
    <property type="entry name" value="ALTERED INHERITANCE OF MITOCHONDRIA PROTEIN 24, MITOCHONDRIAL"/>
    <property type="match status" value="1"/>
</dbReference>
<protein>
    <recommendedName>
        <fullName evidence="3">TIGR00266 family protein</fullName>
    </recommendedName>
</protein>
<dbReference type="AlphaFoldDB" id="E8N103"/>
<dbReference type="eggNOG" id="COG2013">
    <property type="taxonomic scope" value="Bacteria"/>
</dbReference>
<evidence type="ECO:0000313" key="1">
    <source>
        <dbReference type="EMBL" id="BAJ62548.1"/>
    </source>
</evidence>
<name>E8N103_ANATU</name>
<dbReference type="InterPro" id="IPR036983">
    <property type="entry name" value="AIM24_sf"/>
</dbReference>
<dbReference type="PANTHER" id="PTHR43657">
    <property type="entry name" value="TRYPTOPHAN RNA-BINDING ATTENUATOR PROTEIN-LIKE PROTEIN"/>
    <property type="match status" value="1"/>
</dbReference>
<dbReference type="NCBIfam" id="TIGR00266">
    <property type="entry name" value="TIGR00266 family protein"/>
    <property type="match status" value="1"/>
</dbReference>
<dbReference type="Pfam" id="PF01987">
    <property type="entry name" value="AIM24"/>
    <property type="match status" value="1"/>
</dbReference>
<reference evidence="1 2" key="1">
    <citation type="submission" date="2010-12" db="EMBL/GenBank/DDBJ databases">
        <title>Whole genome sequence of Anaerolinea thermophila UNI-1.</title>
        <authorList>
            <person name="Narita-Yamada S."/>
            <person name="Kishi E."/>
            <person name="Watanabe Y."/>
            <person name="Takasaki K."/>
            <person name="Ankai A."/>
            <person name="Oguchi A."/>
            <person name="Fukui S."/>
            <person name="Takahashi M."/>
            <person name="Yashiro I."/>
            <person name="Hosoyama A."/>
            <person name="Sekiguchi Y."/>
            <person name="Hanada S."/>
            <person name="Fujita N."/>
        </authorList>
    </citation>
    <scope>NUCLEOTIDE SEQUENCE [LARGE SCALE GENOMIC DNA]</scope>
    <source>
        <strain evidence="2">DSM 14523 / JCM 11388 / NBRC 100420 / UNI-1</strain>
    </source>
</reference>
<evidence type="ECO:0000313" key="2">
    <source>
        <dbReference type="Proteomes" id="UP000008922"/>
    </source>
</evidence>
<dbReference type="InParanoid" id="E8N103"/>
<sequence length="269" mass="28649">MSEYTNTAGQRLDLPEPVVSLSGRTMGGADYQIIGTVMQALTLRMKPGMGFYTEVGSLSWMSQGVRMDTNLGKGGLMGALGRMFTGESLFVVNYTAEIDGAMATFSCDFPGKIVPVNLAQGQAMIAQKDTLLVAEQSVSLSIAFQKRLGAGLFGGEGFILQKFEGPGTFFASFDGEIVEYTLQPGQKMLVDTGHLAMFEPTVTYDVQMVKGVKNLLFGGEGLFLVSLTGPGRIWLQTMPMSKLAGAIHKFMPSAEGKSQGPGLNINLGG</sequence>
<proteinExistence type="predicted"/>
<dbReference type="OrthoDB" id="9779518at2"/>
<dbReference type="InterPro" id="IPR002838">
    <property type="entry name" value="AIM24"/>
</dbReference>
<dbReference type="KEGG" id="atm:ANT_05140"/>
<evidence type="ECO:0008006" key="3">
    <source>
        <dbReference type="Google" id="ProtNLM"/>
    </source>
</evidence>
<organism evidence="1 2">
    <name type="scientific">Anaerolinea thermophila (strain DSM 14523 / JCM 11388 / NBRC 100420 / UNI-1)</name>
    <dbReference type="NCBI Taxonomy" id="926569"/>
    <lineage>
        <taxon>Bacteria</taxon>
        <taxon>Bacillati</taxon>
        <taxon>Chloroflexota</taxon>
        <taxon>Anaerolineae</taxon>
        <taxon>Anaerolineales</taxon>
        <taxon>Anaerolineaceae</taxon>
        <taxon>Anaerolinea</taxon>
    </lineage>
</organism>
<gene>
    <name evidence="1" type="ordered locus">ANT_05140</name>
</gene>
<dbReference type="SUPFAM" id="SSF51219">
    <property type="entry name" value="TRAP-like"/>
    <property type="match status" value="1"/>
</dbReference>
<dbReference type="RefSeq" id="WP_013558944.1">
    <property type="nucleotide sequence ID" value="NC_014960.1"/>
</dbReference>